<feature type="domain" description="Amidohydrolase-related" evidence="9">
    <location>
        <begin position="72"/>
        <end position="385"/>
    </location>
</feature>
<evidence type="ECO:0000256" key="1">
    <source>
        <dbReference type="ARBA" id="ARBA00005023"/>
    </source>
</evidence>
<evidence type="ECO:0000259" key="9">
    <source>
        <dbReference type="Pfam" id="PF01979"/>
    </source>
</evidence>
<evidence type="ECO:0000313" key="11">
    <source>
        <dbReference type="EMBL" id="WWX23322.1"/>
    </source>
</evidence>
<keyword evidence="7" id="KW-0408">Iron</keyword>
<organism evidence="11 12">
    <name type="scientific">Pseudodesulfovibrio methanolicus</name>
    <dbReference type="NCBI Taxonomy" id="3126690"/>
    <lineage>
        <taxon>Bacteria</taxon>
        <taxon>Pseudomonadati</taxon>
        <taxon>Thermodesulfobacteriota</taxon>
        <taxon>Desulfovibrionia</taxon>
        <taxon>Desulfovibrionales</taxon>
        <taxon>Desulfovibrionaceae</taxon>
    </lineage>
</organism>
<dbReference type="PANTHER" id="PTHR42752:SF1">
    <property type="entry name" value="IMIDAZOLONEPROPIONASE-RELATED"/>
    <property type="match status" value="1"/>
</dbReference>
<evidence type="ECO:0000256" key="6">
    <source>
        <dbReference type="ARBA" id="ARBA00022833"/>
    </source>
</evidence>
<evidence type="ECO:0000259" key="10">
    <source>
        <dbReference type="Pfam" id="PF22039"/>
    </source>
</evidence>
<evidence type="ECO:0000256" key="2">
    <source>
        <dbReference type="ARBA" id="ARBA00012864"/>
    </source>
</evidence>
<keyword evidence="6" id="KW-0862">Zinc</keyword>
<dbReference type="NCBIfam" id="TIGR01224">
    <property type="entry name" value="hutI"/>
    <property type="match status" value="1"/>
</dbReference>
<dbReference type="InterPro" id="IPR054418">
    <property type="entry name" value="MQNX/HUTI_composite_N"/>
</dbReference>
<evidence type="ECO:0000313" key="12">
    <source>
        <dbReference type="Proteomes" id="UP001385389"/>
    </source>
</evidence>
<protein>
    <recommendedName>
        <fullName evidence="2 8">Imidazolonepropionase</fullName>
        <ecNumber evidence="2 8">3.5.2.7</ecNumber>
    </recommendedName>
</protein>
<dbReference type="GO" id="GO:0050480">
    <property type="term" value="F:imidazolonepropionase activity"/>
    <property type="evidence" value="ECO:0007669"/>
    <property type="project" value="UniProtKB-EC"/>
</dbReference>
<dbReference type="Pfam" id="PF22039">
    <property type="entry name" value="HUTI_composite_bact"/>
    <property type="match status" value="1"/>
</dbReference>
<dbReference type="InterPro" id="IPR005920">
    <property type="entry name" value="HutI"/>
</dbReference>
<dbReference type="SUPFAM" id="SSF51338">
    <property type="entry name" value="Composite domain of metallo-dependent hydrolases"/>
    <property type="match status" value="1"/>
</dbReference>
<feature type="domain" description="Aminodeoxyfutalosine deaminase/Imidazolonepropionase-like composite" evidence="10">
    <location>
        <begin position="37"/>
        <end position="59"/>
    </location>
</feature>
<dbReference type="InterPro" id="IPR032466">
    <property type="entry name" value="Metal_Hydrolase"/>
</dbReference>
<dbReference type="Gene3D" id="3.20.20.140">
    <property type="entry name" value="Metal-dependent hydrolases"/>
    <property type="match status" value="1"/>
</dbReference>
<keyword evidence="3" id="KW-0479">Metal-binding</keyword>
<keyword evidence="4 11" id="KW-0378">Hydrolase</keyword>
<keyword evidence="5" id="KW-0369">Histidine metabolism</keyword>
<evidence type="ECO:0000256" key="5">
    <source>
        <dbReference type="ARBA" id="ARBA00022808"/>
    </source>
</evidence>
<comment type="pathway">
    <text evidence="1">Amino-acid degradation.</text>
</comment>
<dbReference type="EMBL" id="CP146609">
    <property type="protein sequence ID" value="WWX23322.1"/>
    <property type="molecule type" value="Genomic_DNA"/>
</dbReference>
<dbReference type="SUPFAM" id="SSF51556">
    <property type="entry name" value="Metallo-dependent hydrolases"/>
    <property type="match status" value="1"/>
</dbReference>
<evidence type="ECO:0000256" key="8">
    <source>
        <dbReference type="NCBIfam" id="TIGR01224"/>
    </source>
</evidence>
<dbReference type="InterPro" id="IPR011059">
    <property type="entry name" value="Metal-dep_hydrolase_composite"/>
</dbReference>
<proteinExistence type="predicted"/>
<name>A0ABZ2IXA0_9BACT</name>
<evidence type="ECO:0000256" key="3">
    <source>
        <dbReference type="ARBA" id="ARBA00022723"/>
    </source>
</evidence>
<dbReference type="PANTHER" id="PTHR42752">
    <property type="entry name" value="IMIDAZOLONEPROPIONASE"/>
    <property type="match status" value="1"/>
</dbReference>
<evidence type="ECO:0000256" key="7">
    <source>
        <dbReference type="ARBA" id="ARBA00023004"/>
    </source>
</evidence>
<dbReference type="EC" id="3.5.2.7" evidence="2 8"/>
<reference evidence="11 12" key="1">
    <citation type="submission" date="2024-03" db="EMBL/GenBank/DDBJ databases">
        <title>Phenotype and Genome Characterization of a Sulfate-Reducing Bacterium Pseudodesulfovibrio sp. strain 5S69, isolated from Petroleum Reservoir in Tatarstan (Russia).</title>
        <authorList>
            <person name="Bidzhieva S.K."/>
            <person name="Kadnikov V."/>
            <person name="Tourova T.P."/>
            <person name="Samigullina S.R."/>
            <person name="Sokolova D.S."/>
            <person name="Poltaraus A.B."/>
            <person name="Avtukh A.N."/>
            <person name="Tereshina V.M."/>
            <person name="Mardanov A.V."/>
            <person name="Nazina T.N."/>
        </authorList>
    </citation>
    <scope>NUCLEOTIDE SEQUENCE [LARGE SCALE GENOMIC DNA]</scope>
    <source>
        <strain evidence="11 12">5S69</strain>
    </source>
</reference>
<dbReference type="RefSeq" id="WP_338669036.1">
    <property type="nucleotide sequence ID" value="NZ_CP146609.1"/>
</dbReference>
<sequence length="423" mass="45362">MNGNLTIVHAKSLVCVSDDNQPRAGRTQSELNIIPDGAVAIRGGKIVAVGPTESVLRDFGDHALVLDATGKTVLPGLVECHSHPIFAGNRHWEYVRRLEGASGRDIRAEGGGIWSTIESTRKASDEELVRQAEWAFAQIAAGGVTTLEVKSGYGLDTNGELRLLRLLKEASRKTRMDIVFTFLGAHIAPQDGRSSEEFVENVKNEMLPAVLAQGIAESQDLSCENGDFSRSQAKELIEYSHSVGLPVRVHADASSDSLGWRTAVEGKALSADHLTYTPDAEINAVGATRTVAVLLPIAEQFYLDDRKANGRLFIENNVPVAVATDYCSSFQATSLSLTIAAACSWFRFTPAQAIVGATLNAAYALGRNQDRGSLDVGKRGDVTIFRCGHPNQLGTAIGAPLVDAAISQGDVIWEARKQELGTL</sequence>
<gene>
    <name evidence="11" type="primary">hutI</name>
    <name evidence="11" type="ORF">V8V93_03745</name>
</gene>
<accession>A0ABZ2IXA0</accession>
<dbReference type="Proteomes" id="UP001385389">
    <property type="component" value="Chromosome"/>
</dbReference>
<keyword evidence="12" id="KW-1185">Reference proteome</keyword>
<dbReference type="Gene3D" id="2.30.40.10">
    <property type="entry name" value="Urease, subunit C, domain 1"/>
    <property type="match status" value="1"/>
</dbReference>
<dbReference type="InterPro" id="IPR006680">
    <property type="entry name" value="Amidohydro-rel"/>
</dbReference>
<evidence type="ECO:0000256" key="4">
    <source>
        <dbReference type="ARBA" id="ARBA00022801"/>
    </source>
</evidence>
<dbReference type="Pfam" id="PF01979">
    <property type="entry name" value="Amidohydro_1"/>
    <property type="match status" value="1"/>
</dbReference>